<dbReference type="Proteomes" id="UP000765802">
    <property type="component" value="Unassembled WGS sequence"/>
</dbReference>
<proteinExistence type="predicted"/>
<evidence type="ECO:0008006" key="3">
    <source>
        <dbReference type="Google" id="ProtNLM"/>
    </source>
</evidence>
<keyword evidence="2" id="KW-1185">Reference proteome</keyword>
<reference evidence="1 2" key="1">
    <citation type="submission" date="2016-07" db="EMBL/GenBank/DDBJ databases">
        <title>Genome analysis of Flavihumibacter stibioxidans YS-17.</title>
        <authorList>
            <person name="Shi K."/>
            <person name="Han Y."/>
            <person name="Wang G."/>
        </authorList>
    </citation>
    <scope>NUCLEOTIDE SEQUENCE [LARGE SCALE GENOMIC DNA]</scope>
    <source>
        <strain evidence="1 2">YS-17</strain>
    </source>
</reference>
<dbReference type="RefSeq" id="WP_187256661.1">
    <property type="nucleotide sequence ID" value="NZ_JBHULF010000014.1"/>
</dbReference>
<evidence type="ECO:0000313" key="2">
    <source>
        <dbReference type="Proteomes" id="UP000765802"/>
    </source>
</evidence>
<protein>
    <recommendedName>
        <fullName evidence="3">DUF2271 domain-containing protein</fullName>
    </recommendedName>
</protein>
<sequence length="164" mass="18790">MSTRIFLFIFTFLLTENISFSQTVTSKLLIKDFPQDTVLEIPTPEKIALDFTYSTYALNLILDMRDLPPRTPRIFFDYHTTVSLNDSVVASTVRKGWSHNMNGENFLPPETFDFLPALFALATKEFQYQLPPGKYAIQLEVRPQPMEGIAVKSEPLLMQFTVSN</sequence>
<accession>A0ABR7M8R3</accession>
<gene>
    <name evidence="1" type="ORF">BC349_09985</name>
</gene>
<dbReference type="EMBL" id="MBUA01000012">
    <property type="protein sequence ID" value="MBC6491362.1"/>
    <property type="molecule type" value="Genomic_DNA"/>
</dbReference>
<comment type="caution">
    <text evidence="1">The sequence shown here is derived from an EMBL/GenBank/DDBJ whole genome shotgun (WGS) entry which is preliminary data.</text>
</comment>
<organism evidence="1 2">
    <name type="scientific">Flavihumibacter stibioxidans</name>
    <dbReference type="NCBI Taxonomy" id="1834163"/>
    <lineage>
        <taxon>Bacteria</taxon>
        <taxon>Pseudomonadati</taxon>
        <taxon>Bacteroidota</taxon>
        <taxon>Chitinophagia</taxon>
        <taxon>Chitinophagales</taxon>
        <taxon>Chitinophagaceae</taxon>
        <taxon>Flavihumibacter</taxon>
    </lineage>
</organism>
<name>A0ABR7M8R3_9BACT</name>
<evidence type="ECO:0000313" key="1">
    <source>
        <dbReference type="EMBL" id="MBC6491362.1"/>
    </source>
</evidence>